<dbReference type="NCBIfam" id="TIGR02675">
    <property type="entry name" value="tape_meas_nterm"/>
    <property type="match status" value="1"/>
</dbReference>
<reference evidence="4 5" key="1">
    <citation type="journal article" date="2015" name="Genome Announc.">
        <title>Expanding the biotechnology potential of lactobacilli through comparative genomics of 213 strains and associated genera.</title>
        <authorList>
            <person name="Sun Z."/>
            <person name="Harris H.M."/>
            <person name="McCann A."/>
            <person name="Guo C."/>
            <person name="Argimon S."/>
            <person name="Zhang W."/>
            <person name="Yang X."/>
            <person name="Jeffery I.B."/>
            <person name="Cooney J.C."/>
            <person name="Kagawa T.F."/>
            <person name="Liu W."/>
            <person name="Song Y."/>
            <person name="Salvetti E."/>
            <person name="Wrobel A."/>
            <person name="Rasinkangas P."/>
            <person name="Parkhill J."/>
            <person name="Rea M.C."/>
            <person name="O'Sullivan O."/>
            <person name="Ritari J."/>
            <person name="Douillard F.P."/>
            <person name="Paul Ross R."/>
            <person name="Yang R."/>
            <person name="Briner A.E."/>
            <person name="Felis G.E."/>
            <person name="de Vos W.M."/>
            <person name="Barrangou R."/>
            <person name="Klaenhammer T.R."/>
            <person name="Caufield P.W."/>
            <person name="Cui Y."/>
            <person name="Zhang H."/>
            <person name="O'Toole P.W."/>
        </authorList>
    </citation>
    <scope>NUCLEOTIDE SEQUENCE [LARGE SCALE GENOMIC DNA]</scope>
    <source>
        <strain evidence="4 5">DSM 20690</strain>
    </source>
</reference>
<keyword evidence="2" id="KW-1133">Transmembrane helix</keyword>
<accession>A0A0R2K271</accession>
<protein>
    <submittedName>
        <fullName evidence="4">Tape measure domain protein</fullName>
    </submittedName>
</protein>
<dbReference type="Gene3D" id="1.10.530.10">
    <property type="match status" value="1"/>
</dbReference>
<dbReference type="SUPFAM" id="SSF53955">
    <property type="entry name" value="Lysozyme-like"/>
    <property type="match status" value="1"/>
</dbReference>
<evidence type="ECO:0000313" key="4">
    <source>
        <dbReference type="EMBL" id="KRN80650.1"/>
    </source>
</evidence>
<keyword evidence="5" id="KW-1185">Reference proteome</keyword>
<dbReference type="Gene3D" id="1.10.287.1490">
    <property type="match status" value="1"/>
</dbReference>
<evidence type="ECO:0000313" key="5">
    <source>
        <dbReference type="Proteomes" id="UP000051565"/>
    </source>
</evidence>
<dbReference type="InterPro" id="IPR013491">
    <property type="entry name" value="Tape_meas_N"/>
</dbReference>
<dbReference type="Gene3D" id="1.20.120.20">
    <property type="entry name" value="Apolipoprotein"/>
    <property type="match status" value="2"/>
</dbReference>
<comment type="caution">
    <text evidence="4">The sequence shown here is derived from an EMBL/GenBank/DDBJ whole genome shotgun (WGS) entry which is preliminary data.</text>
</comment>
<name>A0A0R2K271_9LACO</name>
<keyword evidence="2" id="KW-0472">Membrane</keyword>
<sequence length="1471" mass="157680">MATEIAINTVSAQQSIKGLDSALGSAVNSMKAGIAQASSVGDSLGAMQAKVSGLDQVMTQLQSKIDVLKDKQSDLDVKTKEGAESYLKLQKQIEQSENRLASYSAQQDRAKESMTYYSSGLAELQRGYQTTIEKTDAYSNRLKAEGDELGANKAKLSGYKEALANLNSQYDKQAAELKNNESKVKELSASYSTAKSKLDEMTSAGQKNSNEYKDQENKVNDLKLALNRANESLDTQKIRIDKTGTSIAETKTKTNELSEAVGKEAPQGFFKSMMNGFKKTSDQSDETKSKVGGMMSFFAGGALLNGVTAVTSKLQEQVKAGYDDAKAAETFSDKFKNMGASTKEIDLLGTSIKQIKENSNLSGGAVTALTQKFYGMSGNVKQTQDLTKGVGSLSDALHLSQQQSDAFAGGLNKIESSGKVTSLSLGRLEKQAPGLSSVMAKSAGMSKKAFQDLVGSGKMTAKQFNDMLTKAGGNFDTNAKKFNSTTDGATHHMQTAWADTRKALMKPLVQVSSTGLSELTKVLDSKETQNAATQLGSAIGHIANASAQVIKVISGSMGNILSIIGSLTKIVGLLASGVWDTFSGIGKDIANVFESIFGKSKKAFDPLKLVAGALQEIGKHQNMVKAVGAAIGGIVAPILAVKGAMMAWNAAIQIVQGAQKALNVVMNANPFGIVILAITAVTAGLIELYNHSKTARDIMNAIGKTTKDVFNSLVKGAGSAIGNITKTFGQFFSGIGKLLGQATKAFGSFIGGVVNLFKNNWKQIGLFILNPFAGISAMLYKNVKPFRDFVNTVRDVIFKGFGAIGNFFGSFWNGVKNVFNTSLGFITKNWSSGWNSLKNIVTSIFGGISNFFGGVWNGIKNLFSSSLNFVAKIWSAEWNGISNVGKSIWNGINGFLGGFWNGIKSMFNSSLNFILNIWNNVWNTVANVGKGIWNGITNFLGGFWNGIKNTFTSALNVVTNVWGSSWTTVSNVGKGIWNGITNVFNGFVGGIKNIWNDVTSFVGRMWSDMWNGVINAAKSAVSTVGHVVAEIANGVIRPIDSMLGKLKDGINWILDKVGAHKIDGFHIPLVSYANGTKDTHQGGLAIVNDAPGSNFREMYQLPNGQVGMFPNKRNMIIPLPKGTSVLDGERSASMAKMMGLPAYKNGIGDFFGGLWNGAKDIFSDVENILKNPAKFMESTFSHFLGGFSSNIKLASSIITSFPKKLAAESINWVKKQFESMEAPAGSGPAGSGAARWRPYIVRAFKQLGVAPADWKVAKLLRQIQTESGGNPRIMQQIHDVNSGGNESRGLLQFSGSTWAADALPGHTDWKNGYDEILAAIHVLERGGEGGWGGVGNGHGWENGGFLNHHQMIEVGEHNMNEVVIPLDSSKRSRTTELMHQVLDMLAGNSDVNLDTKFNSKQDDKVAALINEVSELKDTVKDLVNLQIETIKAQNGTTNAVINTAQTPQDRYKQDAQNGQLLGYQQLNGGIA</sequence>
<evidence type="ECO:0000256" key="1">
    <source>
        <dbReference type="SAM" id="Coils"/>
    </source>
</evidence>
<keyword evidence="2" id="KW-0812">Transmembrane</keyword>
<dbReference type="Gene3D" id="1.20.120.330">
    <property type="entry name" value="Nucleotidyltransferases domain 2"/>
    <property type="match status" value="1"/>
</dbReference>
<feature type="coiled-coil region" evidence="1">
    <location>
        <begin position="156"/>
        <end position="239"/>
    </location>
</feature>
<keyword evidence="1" id="KW-0175">Coiled coil</keyword>
<organism evidence="4 5">
    <name type="scientific">Fructilactobacillus lindneri DSM 20690 = JCM 11027</name>
    <dbReference type="NCBI Taxonomy" id="1122148"/>
    <lineage>
        <taxon>Bacteria</taxon>
        <taxon>Bacillati</taxon>
        <taxon>Bacillota</taxon>
        <taxon>Bacilli</taxon>
        <taxon>Lactobacillales</taxon>
        <taxon>Lactobacillaceae</taxon>
        <taxon>Fructilactobacillus</taxon>
    </lineage>
</organism>
<dbReference type="PATRIC" id="fig|1122148.6.peg.1234"/>
<gene>
    <name evidence="4" type="ORF">IV52_GL001205</name>
</gene>
<proteinExistence type="predicted"/>
<evidence type="ECO:0000256" key="2">
    <source>
        <dbReference type="SAM" id="Phobius"/>
    </source>
</evidence>
<feature type="transmembrane region" description="Helical" evidence="2">
    <location>
        <begin position="764"/>
        <end position="780"/>
    </location>
</feature>
<feature type="domain" description="Tape measure protein N-terminal" evidence="3">
    <location>
        <begin position="325"/>
        <end position="505"/>
    </location>
</feature>
<evidence type="ECO:0000259" key="3">
    <source>
        <dbReference type="Pfam" id="PF20155"/>
    </source>
</evidence>
<dbReference type="PANTHER" id="PTHR37813">
    <property type="entry name" value="FELS-2 PROPHAGE PROTEIN"/>
    <property type="match status" value="1"/>
</dbReference>
<feature type="coiled-coil region" evidence="1">
    <location>
        <begin position="1398"/>
        <end position="1425"/>
    </location>
</feature>
<dbReference type="SUPFAM" id="SSF57997">
    <property type="entry name" value="Tropomyosin"/>
    <property type="match status" value="1"/>
</dbReference>
<feature type="coiled-coil region" evidence="1">
    <location>
        <begin position="86"/>
        <end position="113"/>
    </location>
</feature>
<dbReference type="InterPro" id="IPR023346">
    <property type="entry name" value="Lysozyme-like_dom_sf"/>
</dbReference>
<dbReference type="Pfam" id="PF20155">
    <property type="entry name" value="TMP_3"/>
    <property type="match status" value="1"/>
</dbReference>
<feature type="transmembrane region" description="Helical" evidence="2">
    <location>
        <begin position="671"/>
        <end position="689"/>
    </location>
</feature>
<dbReference type="PANTHER" id="PTHR37813:SF1">
    <property type="entry name" value="FELS-2 PROPHAGE PROTEIN"/>
    <property type="match status" value="1"/>
</dbReference>
<dbReference type="EMBL" id="JQBT01000005">
    <property type="protein sequence ID" value="KRN80650.1"/>
    <property type="molecule type" value="Genomic_DNA"/>
</dbReference>
<dbReference type="Proteomes" id="UP000051565">
    <property type="component" value="Unassembled WGS sequence"/>
</dbReference>